<gene>
    <name evidence="2" type="ORF">PEDI_12200</name>
</gene>
<evidence type="ECO:0000256" key="1">
    <source>
        <dbReference type="SAM" id="SignalP"/>
    </source>
</evidence>
<dbReference type="PROSITE" id="PS51257">
    <property type="entry name" value="PROKAR_LIPOPROTEIN"/>
    <property type="match status" value="1"/>
</dbReference>
<dbReference type="EMBL" id="BQKE01000001">
    <property type="protein sequence ID" value="GJM60668.1"/>
    <property type="molecule type" value="Genomic_DNA"/>
</dbReference>
<name>A0AAN4VVW7_9BACT</name>
<evidence type="ECO:0000313" key="2">
    <source>
        <dbReference type="EMBL" id="GJM60668.1"/>
    </source>
</evidence>
<accession>A0AAN4VVW7</accession>
<comment type="caution">
    <text evidence="2">The sequence shown here is derived from an EMBL/GenBank/DDBJ whole genome shotgun (WGS) entry which is preliminary data.</text>
</comment>
<dbReference type="Proteomes" id="UP001310022">
    <property type="component" value="Unassembled WGS sequence"/>
</dbReference>
<evidence type="ECO:0008006" key="4">
    <source>
        <dbReference type="Google" id="ProtNLM"/>
    </source>
</evidence>
<dbReference type="RefSeq" id="WP_338236373.1">
    <property type="nucleotide sequence ID" value="NZ_BQKE01000001.1"/>
</dbReference>
<protein>
    <recommendedName>
        <fullName evidence="4">DUF4843 domain-containing protein</fullName>
    </recommendedName>
</protein>
<proteinExistence type="predicted"/>
<organism evidence="2 3">
    <name type="scientific">Persicobacter diffluens</name>
    <dbReference type="NCBI Taxonomy" id="981"/>
    <lineage>
        <taxon>Bacteria</taxon>
        <taxon>Pseudomonadati</taxon>
        <taxon>Bacteroidota</taxon>
        <taxon>Cytophagia</taxon>
        <taxon>Cytophagales</taxon>
        <taxon>Persicobacteraceae</taxon>
        <taxon>Persicobacter</taxon>
    </lineage>
</organism>
<feature type="signal peptide" evidence="1">
    <location>
        <begin position="1"/>
        <end position="21"/>
    </location>
</feature>
<sequence length="150" mass="15826">MKKFSIMILSLAVLFLMSCDAEEYFEGTGTLSRPGVIIAFPDGGGFEPFGLSVLTTDDTFTVNVEVSGPNAASVSSMEVVPLPSAQGTFENTAITISDGKGSFSGNLADFGLKEDGASVTLVFIESSTPSEKNFTIFAADPEEEEEEEAE</sequence>
<dbReference type="AlphaFoldDB" id="A0AAN4VVW7"/>
<keyword evidence="1" id="KW-0732">Signal</keyword>
<feature type="chain" id="PRO_5042977119" description="DUF4843 domain-containing protein" evidence="1">
    <location>
        <begin position="22"/>
        <end position="150"/>
    </location>
</feature>
<evidence type="ECO:0000313" key="3">
    <source>
        <dbReference type="Proteomes" id="UP001310022"/>
    </source>
</evidence>
<keyword evidence="3" id="KW-1185">Reference proteome</keyword>
<reference evidence="2 3" key="1">
    <citation type="submission" date="2021-12" db="EMBL/GenBank/DDBJ databases">
        <title>Genome sequencing of bacteria with rrn-lacking chromosome and rrn-plasmid.</title>
        <authorList>
            <person name="Anda M."/>
            <person name="Iwasaki W."/>
        </authorList>
    </citation>
    <scope>NUCLEOTIDE SEQUENCE [LARGE SCALE GENOMIC DNA]</scope>
    <source>
        <strain evidence="2 3">NBRC 15940</strain>
    </source>
</reference>